<dbReference type="EC" id="2.3.1.176" evidence="2"/>
<keyword evidence="7" id="KW-0576">Peroxisome</keyword>
<evidence type="ECO:0000256" key="5">
    <source>
        <dbReference type="ARBA" id="ARBA00023055"/>
    </source>
</evidence>
<evidence type="ECO:0000256" key="8">
    <source>
        <dbReference type="ARBA" id="ARBA00032316"/>
    </source>
</evidence>
<dbReference type="SUPFAM" id="SSF53901">
    <property type="entry name" value="Thiolase-like"/>
    <property type="match status" value="1"/>
</dbReference>
<evidence type="ECO:0000259" key="9">
    <source>
        <dbReference type="Pfam" id="PF00108"/>
    </source>
</evidence>
<dbReference type="PROSITE" id="PS00098">
    <property type="entry name" value="THIOLASE_1"/>
    <property type="match status" value="1"/>
</dbReference>
<organism evidence="11 12">
    <name type="scientific">Nocardioides panacihumi</name>
    <dbReference type="NCBI Taxonomy" id="400774"/>
    <lineage>
        <taxon>Bacteria</taxon>
        <taxon>Bacillati</taxon>
        <taxon>Actinomycetota</taxon>
        <taxon>Actinomycetes</taxon>
        <taxon>Propionibacteriales</taxon>
        <taxon>Nocardioidaceae</taxon>
        <taxon>Nocardioides</taxon>
    </lineage>
</organism>
<dbReference type="InterPro" id="IPR055140">
    <property type="entry name" value="Thiolase_C_2"/>
</dbReference>
<dbReference type="Pfam" id="PF22691">
    <property type="entry name" value="Thiolase_C_1"/>
    <property type="match status" value="1"/>
</dbReference>
<dbReference type="Gene3D" id="3.40.47.10">
    <property type="match status" value="1"/>
</dbReference>
<evidence type="ECO:0000256" key="4">
    <source>
        <dbReference type="ARBA" id="ARBA00022679"/>
    </source>
</evidence>
<evidence type="ECO:0000256" key="2">
    <source>
        <dbReference type="ARBA" id="ARBA00012352"/>
    </source>
</evidence>
<dbReference type="InterPro" id="IPR020615">
    <property type="entry name" value="Thiolase_acyl_enz_int_AS"/>
</dbReference>
<comment type="caution">
    <text evidence="11">The sequence shown here is derived from an EMBL/GenBank/DDBJ whole genome shotgun (WGS) entry which is preliminary data.</text>
</comment>
<dbReference type="EMBL" id="BAAAPB010000001">
    <property type="protein sequence ID" value="GAA1958495.1"/>
    <property type="molecule type" value="Genomic_DNA"/>
</dbReference>
<accession>A0ABP5C6B4</accession>
<keyword evidence="6" id="KW-0446">Lipid-binding</keyword>
<dbReference type="CDD" id="cd00829">
    <property type="entry name" value="SCP-x_thiolase"/>
    <property type="match status" value="1"/>
</dbReference>
<feature type="domain" description="Thiolase N-terminal" evidence="9">
    <location>
        <begin position="6"/>
        <end position="228"/>
    </location>
</feature>
<dbReference type="Proteomes" id="UP001500571">
    <property type="component" value="Unassembled WGS sequence"/>
</dbReference>
<dbReference type="InterPro" id="IPR016039">
    <property type="entry name" value="Thiolase-like"/>
</dbReference>
<keyword evidence="5" id="KW-0445">Lipid transport</keyword>
<evidence type="ECO:0000256" key="3">
    <source>
        <dbReference type="ARBA" id="ARBA00022448"/>
    </source>
</evidence>
<dbReference type="PANTHER" id="PTHR42870:SF1">
    <property type="entry name" value="NON-SPECIFIC LIPID-TRANSFER PROTEIN-LIKE 2"/>
    <property type="match status" value="1"/>
</dbReference>
<evidence type="ECO:0000313" key="11">
    <source>
        <dbReference type="EMBL" id="GAA1958495.1"/>
    </source>
</evidence>
<evidence type="ECO:0000256" key="1">
    <source>
        <dbReference type="ARBA" id="ARBA00004275"/>
    </source>
</evidence>
<dbReference type="InterPro" id="IPR020616">
    <property type="entry name" value="Thiolase_N"/>
</dbReference>
<evidence type="ECO:0000256" key="7">
    <source>
        <dbReference type="ARBA" id="ARBA00023140"/>
    </source>
</evidence>
<evidence type="ECO:0000259" key="10">
    <source>
        <dbReference type="Pfam" id="PF22691"/>
    </source>
</evidence>
<comment type="subcellular location">
    <subcellularLocation>
        <location evidence="1">Peroxisome</location>
    </subcellularLocation>
</comment>
<dbReference type="RefSeq" id="WP_344044390.1">
    <property type="nucleotide sequence ID" value="NZ_BAAAPB010000001.1"/>
</dbReference>
<dbReference type="PIRSF" id="PIRSF000429">
    <property type="entry name" value="Ac-CoA_Ac_transf"/>
    <property type="match status" value="1"/>
</dbReference>
<dbReference type="NCBIfam" id="NF006102">
    <property type="entry name" value="PRK08256.1"/>
    <property type="match status" value="1"/>
</dbReference>
<evidence type="ECO:0000313" key="12">
    <source>
        <dbReference type="Proteomes" id="UP001500571"/>
    </source>
</evidence>
<reference evidence="12" key="1">
    <citation type="journal article" date="2019" name="Int. J. Syst. Evol. Microbiol.">
        <title>The Global Catalogue of Microorganisms (GCM) 10K type strain sequencing project: providing services to taxonomists for standard genome sequencing and annotation.</title>
        <authorList>
            <consortium name="The Broad Institute Genomics Platform"/>
            <consortium name="The Broad Institute Genome Sequencing Center for Infectious Disease"/>
            <person name="Wu L."/>
            <person name="Ma J."/>
        </authorList>
    </citation>
    <scope>NUCLEOTIDE SEQUENCE [LARGE SCALE GENOMIC DNA]</scope>
    <source>
        <strain evidence="12">JCM 15309</strain>
    </source>
</reference>
<dbReference type="InterPro" id="IPR002155">
    <property type="entry name" value="Thiolase"/>
</dbReference>
<keyword evidence="4" id="KW-0808">Transferase</keyword>
<feature type="domain" description="Thiolase C-terminal" evidence="10">
    <location>
        <begin position="267"/>
        <end position="392"/>
    </location>
</feature>
<dbReference type="PROSITE" id="PS00737">
    <property type="entry name" value="THIOLASE_2"/>
    <property type="match status" value="1"/>
</dbReference>
<keyword evidence="3" id="KW-0813">Transport</keyword>
<name>A0ABP5C6B4_9ACTN</name>
<evidence type="ECO:0000256" key="6">
    <source>
        <dbReference type="ARBA" id="ARBA00023121"/>
    </source>
</evidence>
<gene>
    <name evidence="11" type="ORF">GCM10009798_17640</name>
</gene>
<protein>
    <recommendedName>
        <fullName evidence="2">propanoyl-CoA C-acyltransferase</fullName>
        <ecNumber evidence="2">2.3.1.176</ecNumber>
    </recommendedName>
    <alternativeName>
        <fullName evidence="8">Propanoyl-CoA C-acyltransferase</fullName>
    </alternativeName>
</protein>
<dbReference type="InterPro" id="IPR020613">
    <property type="entry name" value="Thiolase_CS"/>
</dbReference>
<dbReference type="PANTHER" id="PTHR42870">
    <property type="entry name" value="ACETYL-COA C-ACETYLTRANSFERASE"/>
    <property type="match status" value="1"/>
</dbReference>
<proteinExistence type="predicted"/>
<sequence>MNSRVLIAGVGMVPFTRPSAGASYDEMGAAAAEAALDDAGLSYDQVGQVYAGYVYGDSTAGQRVVYQLGMTRVPVLNVNNNCASGSSALWLARQAVASGVTECALAVGFEQMPPGALTTKWNDRPPPLLAFKSALEDIYAVDPALPMTPQYFAAAAQEYLDSTDATAETLAAVSVKARSHAGRNPLAVFRDPITLDDVLSSPTVAGVLTRLQCCPPTSGAAATVVCTEEFARKHGLDPRVAIAAQALESDDDDLFDARSAIALVGTGVTQRTAERVYAEAGVDPADLDVVELHDCFTINEVLTYEGLGLCEPGGAAKFIAEGDNTYGGRVVTNPSGGLLSKGHPLGATGLAQIAEITWQLRGTAGARQVPDARLGLQHNLGLGTAGVVTILERLSAR</sequence>
<keyword evidence="12" id="KW-1185">Reference proteome</keyword>
<dbReference type="Pfam" id="PF00108">
    <property type="entry name" value="Thiolase_N"/>
    <property type="match status" value="1"/>
</dbReference>